<evidence type="ECO:0000313" key="10">
    <source>
        <dbReference type="EMBL" id="ORY72440.1"/>
    </source>
</evidence>
<dbReference type="InterPro" id="IPR016024">
    <property type="entry name" value="ARM-type_fold"/>
</dbReference>
<keyword evidence="4" id="KW-0963">Cytoplasm</keyword>
<reference evidence="10 11" key="1">
    <citation type="submission" date="2016-07" db="EMBL/GenBank/DDBJ databases">
        <title>Pervasive Adenine N6-methylation of Active Genes in Fungi.</title>
        <authorList>
            <consortium name="DOE Joint Genome Institute"/>
            <person name="Mondo S.J."/>
            <person name="Dannebaum R.O."/>
            <person name="Kuo R.C."/>
            <person name="Labutti K."/>
            <person name="Haridas S."/>
            <person name="Kuo A."/>
            <person name="Salamov A."/>
            <person name="Ahrendt S.R."/>
            <person name="Lipzen A."/>
            <person name="Sullivan W."/>
            <person name="Andreopoulos W.B."/>
            <person name="Clum A."/>
            <person name="Lindquist E."/>
            <person name="Daum C."/>
            <person name="Ramamoorthy G.K."/>
            <person name="Gryganskyi A."/>
            <person name="Culley D."/>
            <person name="Magnuson J.K."/>
            <person name="James T.Y."/>
            <person name="O'Malley M.A."/>
            <person name="Stajich J.E."/>
            <person name="Spatafora J.W."/>
            <person name="Visel A."/>
            <person name="Grigoriev I.V."/>
        </authorList>
    </citation>
    <scope>NUCLEOTIDE SEQUENCE [LARGE SCALE GENOMIC DNA]</scope>
    <source>
        <strain evidence="10 11">62-1032</strain>
    </source>
</reference>
<gene>
    <name evidence="10" type="ORF">BCR35DRAFT_307735</name>
</gene>
<dbReference type="OrthoDB" id="760868at2759"/>
<keyword evidence="3" id="KW-0813">Transport</keyword>
<protein>
    <submittedName>
        <fullName evidence="10">Armadillo-type protein</fullName>
    </submittedName>
</protein>
<dbReference type="PANTHER" id="PTHR10997:SF18">
    <property type="entry name" value="D-IMPORTIN 7_RANBP7"/>
    <property type="match status" value="1"/>
</dbReference>
<evidence type="ECO:0000256" key="8">
    <source>
        <dbReference type="SAM" id="MobiDB-lite"/>
    </source>
</evidence>
<evidence type="ECO:0000256" key="5">
    <source>
        <dbReference type="ARBA" id="ARBA00022927"/>
    </source>
</evidence>
<organism evidence="10 11">
    <name type="scientific">Leucosporidium creatinivorum</name>
    <dbReference type="NCBI Taxonomy" id="106004"/>
    <lineage>
        <taxon>Eukaryota</taxon>
        <taxon>Fungi</taxon>
        <taxon>Dikarya</taxon>
        <taxon>Basidiomycota</taxon>
        <taxon>Pucciniomycotina</taxon>
        <taxon>Microbotryomycetes</taxon>
        <taxon>Leucosporidiales</taxon>
        <taxon>Leucosporidium</taxon>
    </lineage>
</organism>
<dbReference type="Proteomes" id="UP000193467">
    <property type="component" value="Unassembled WGS sequence"/>
</dbReference>
<sequence>MDANTLFHVFEASFSQDPNIRISAELELRKLEPVEGLLPTLLQLISPSSSASPVVRLAASIYLKNRVKSSWRAPLAPSPYSAPSSAKPATYTPIPPSDRQSLKTNLLPLLAALAGDQDSGAVKAQVAEALGKVVDVDYPDEWPGLMDEIVALLAGDEGQVEAGLRASVNVFSSLRYSHKQGEDTVLPQLVSSLLPQLLLLSSRILTPTPSDVPSLHLQGSLAYLILKAYKNSISHTLTPAHQAHDSIVPWGTLLLQIVQRPIPLELLPEDSDDREKHPWSKCKKWALYSLNRLFERYGNPAGLPSNMKERYLPFAERFIEQFAPEIVKAYLGTVGRIVEGEWQSSKTKHYLLTFFEDCIKPKATWGLIKPHILPLVQSFVFPLVCLTDDEVEQFTEDPQEFARTHFGDFIQDSYASPCASALSFIATLVELRTGHALKPILNFIQEVSAKYPAETTPRQKDGALRMLASLANTAVKNKKIAPMMESFFTAFVLPEFKSPHGFLRYRVCEVVEKYESCDMKWDKRENLEITLRAVMECVTDTDLPVRIQAAIALPELVRYEDIRAGMVPNIGRIIQELLKLSNEVDLDALTNTTRSLVSEFQDEVAPFAVELTQSLTDSFNRLIRESLEARERTGDNLDYDDEKMLVQMNILKTIDQLTSSLDGTELITKVEAIIAPALEVTLRNNLVELYDEVFEILDSLTFFQKKINPIMWPVFEATYFTFKSDAIDYVHEMSGFLDNCVTFGGDVLATNGEYRKMLLDFYDTVMTSRNLGAEDRCVACKLGEAMLLSLRGNIDEAIPTFIERSMTFLLSKNTDEDFVVTNSLYLHSLEVLISSILYNAALSLAILDGHDWTQQFFANWFKNLPKLTRVHDKKMTIAAICALLEWLATVGVGAPLAQSSSQLVVGAIQVFRELPLALANKKEQEREFAERGGEDEDDIDEEDFDFGEDDDDDELEEGDVKDASANYLEMLAQAQIAREARGDDESDADSTWSDEVLWTSPLDAMDAYARFTGVLTTLETSSPQLFQLATQPLDQSQRAELEEIGARTLRGGEKADAVQPVQ</sequence>
<dbReference type="InterPro" id="IPR001494">
    <property type="entry name" value="Importin-beta_N"/>
</dbReference>
<proteinExistence type="predicted"/>
<feature type="domain" description="Importin N-terminal" evidence="9">
    <location>
        <begin position="24"/>
        <end position="112"/>
    </location>
</feature>
<keyword evidence="11" id="KW-1185">Reference proteome</keyword>
<feature type="compositionally biased region" description="Low complexity" evidence="8">
    <location>
        <begin position="77"/>
        <end position="89"/>
    </location>
</feature>
<dbReference type="PROSITE" id="PS50077">
    <property type="entry name" value="HEAT_REPEAT"/>
    <property type="match status" value="1"/>
</dbReference>
<dbReference type="GO" id="GO:0005635">
    <property type="term" value="C:nuclear envelope"/>
    <property type="evidence" value="ECO:0007669"/>
    <property type="project" value="TreeGrafter"/>
</dbReference>
<dbReference type="EMBL" id="MCGR01000052">
    <property type="protein sequence ID" value="ORY72440.1"/>
    <property type="molecule type" value="Genomic_DNA"/>
</dbReference>
<evidence type="ECO:0000256" key="6">
    <source>
        <dbReference type="ARBA" id="ARBA00023242"/>
    </source>
</evidence>
<dbReference type="AlphaFoldDB" id="A0A1Y2ELJ2"/>
<dbReference type="SUPFAM" id="SSF48371">
    <property type="entry name" value="ARM repeat"/>
    <property type="match status" value="1"/>
</dbReference>
<evidence type="ECO:0000256" key="4">
    <source>
        <dbReference type="ARBA" id="ARBA00022490"/>
    </source>
</evidence>
<dbReference type="Pfam" id="PF03810">
    <property type="entry name" value="IBN_N"/>
    <property type="match status" value="1"/>
</dbReference>
<feature type="region of interest" description="Disordered" evidence="8">
    <location>
        <begin position="77"/>
        <end position="97"/>
    </location>
</feature>
<keyword evidence="5" id="KW-0653">Protein transport</keyword>
<dbReference type="InterPro" id="IPR011989">
    <property type="entry name" value="ARM-like"/>
</dbReference>
<comment type="subcellular location">
    <subcellularLocation>
        <location evidence="2">Cytoplasm</location>
    </subcellularLocation>
    <subcellularLocation>
        <location evidence="1">Nucleus</location>
    </subcellularLocation>
</comment>
<dbReference type="GO" id="GO:0006606">
    <property type="term" value="P:protein import into nucleus"/>
    <property type="evidence" value="ECO:0007669"/>
    <property type="project" value="TreeGrafter"/>
</dbReference>
<dbReference type="InterPro" id="IPR021133">
    <property type="entry name" value="HEAT_type_2"/>
</dbReference>
<accession>A0A1Y2ELJ2</accession>
<feature type="compositionally biased region" description="Acidic residues" evidence="8">
    <location>
        <begin position="933"/>
        <end position="956"/>
    </location>
</feature>
<evidence type="ECO:0000313" key="11">
    <source>
        <dbReference type="Proteomes" id="UP000193467"/>
    </source>
</evidence>
<dbReference type="PROSITE" id="PS50166">
    <property type="entry name" value="IMPORTIN_B_NT"/>
    <property type="match status" value="1"/>
</dbReference>
<evidence type="ECO:0000256" key="7">
    <source>
        <dbReference type="PROSITE-ProRule" id="PRU00103"/>
    </source>
</evidence>
<evidence type="ECO:0000256" key="2">
    <source>
        <dbReference type="ARBA" id="ARBA00004496"/>
    </source>
</evidence>
<dbReference type="STRING" id="106004.A0A1Y2ELJ2"/>
<dbReference type="InParanoid" id="A0A1Y2ELJ2"/>
<dbReference type="FunCoup" id="A0A1Y2ELJ2">
    <property type="interactions" value="743"/>
</dbReference>
<dbReference type="SMART" id="SM00913">
    <property type="entry name" value="IBN_N"/>
    <property type="match status" value="1"/>
</dbReference>
<evidence type="ECO:0000256" key="3">
    <source>
        <dbReference type="ARBA" id="ARBA00022448"/>
    </source>
</evidence>
<evidence type="ECO:0000256" key="1">
    <source>
        <dbReference type="ARBA" id="ARBA00004123"/>
    </source>
</evidence>
<dbReference type="Gene3D" id="1.25.10.10">
    <property type="entry name" value="Leucine-rich Repeat Variant"/>
    <property type="match status" value="1"/>
</dbReference>
<dbReference type="GO" id="GO:0031267">
    <property type="term" value="F:small GTPase binding"/>
    <property type="evidence" value="ECO:0007669"/>
    <property type="project" value="InterPro"/>
</dbReference>
<feature type="region of interest" description="Disordered" evidence="8">
    <location>
        <begin position="925"/>
        <end position="956"/>
    </location>
</feature>
<keyword evidence="6" id="KW-0539">Nucleus</keyword>
<dbReference type="GO" id="GO:0005829">
    <property type="term" value="C:cytosol"/>
    <property type="evidence" value="ECO:0007669"/>
    <property type="project" value="TreeGrafter"/>
</dbReference>
<comment type="caution">
    <text evidence="10">The sequence shown here is derived from an EMBL/GenBank/DDBJ whole genome shotgun (WGS) entry which is preliminary data.</text>
</comment>
<evidence type="ECO:0000259" key="9">
    <source>
        <dbReference type="PROSITE" id="PS50166"/>
    </source>
</evidence>
<feature type="repeat" description="HEAT" evidence="7">
    <location>
        <begin position="106"/>
        <end position="141"/>
    </location>
</feature>
<name>A0A1Y2ELJ2_9BASI</name>
<dbReference type="PANTHER" id="PTHR10997">
    <property type="entry name" value="IMPORTIN-7, 8, 11"/>
    <property type="match status" value="1"/>
</dbReference>